<evidence type="ECO:0008006" key="3">
    <source>
        <dbReference type="Google" id="ProtNLM"/>
    </source>
</evidence>
<accession>A0A3B3SUE8</accession>
<protein>
    <recommendedName>
        <fullName evidence="3">Transposase Tc1-like domain-containing protein</fullName>
    </recommendedName>
</protein>
<name>A0A3B3SUE8_9TELE</name>
<reference evidence="1" key="1">
    <citation type="submission" date="2025-08" db="UniProtKB">
        <authorList>
            <consortium name="Ensembl"/>
        </authorList>
    </citation>
    <scope>IDENTIFICATION</scope>
</reference>
<dbReference type="Gene3D" id="1.10.10.10">
    <property type="entry name" value="Winged helix-like DNA-binding domain superfamily/Winged helix DNA-binding domain"/>
    <property type="match status" value="1"/>
</dbReference>
<organism evidence="1 2">
    <name type="scientific">Paramormyrops kingsleyae</name>
    <dbReference type="NCBI Taxonomy" id="1676925"/>
    <lineage>
        <taxon>Eukaryota</taxon>
        <taxon>Metazoa</taxon>
        <taxon>Chordata</taxon>
        <taxon>Craniata</taxon>
        <taxon>Vertebrata</taxon>
        <taxon>Euteleostomi</taxon>
        <taxon>Actinopterygii</taxon>
        <taxon>Neopterygii</taxon>
        <taxon>Teleostei</taxon>
        <taxon>Osteoglossocephala</taxon>
        <taxon>Osteoglossomorpha</taxon>
        <taxon>Osteoglossiformes</taxon>
        <taxon>Mormyridae</taxon>
        <taxon>Paramormyrops</taxon>
    </lineage>
</organism>
<keyword evidence="2" id="KW-1185">Reference proteome</keyword>
<reference evidence="1" key="2">
    <citation type="submission" date="2025-09" db="UniProtKB">
        <authorList>
            <consortium name="Ensembl"/>
        </authorList>
    </citation>
    <scope>IDENTIFICATION</scope>
</reference>
<dbReference type="InterPro" id="IPR036397">
    <property type="entry name" value="RNaseH_sf"/>
</dbReference>
<dbReference type="GeneTree" id="ENSGT01150000289979"/>
<proteinExistence type="predicted"/>
<dbReference type="Ensembl" id="ENSPKIT00000014878.1">
    <property type="protein sequence ID" value="ENSPKIP00000033980.1"/>
    <property type="gene ID" value="ENSPKIG00000013489.1"/>
</dbReference>
<dbReference type="AlphaFoldDB" id="A0A3B3SUE8"/>
<dbReference type="Proteomes" id="UP000261540">
    <property type="component" value="Unplaced"/>
</dbReference>
<dbReference type="GO" id="GO:0003676">
    <property type="term" value="F:nucleic acid binding"/>
    <property type="evidence" value="ECO:0007669"/>
    <property type="project" value="InterPro"/>
</dbReference>
<sequence length="183" mass="20711">LINKETPSHPILSKGEGYKKISKAVLINQNTVAKMIQKFKKDGTRLLMRRIEENRHASSLQFAKEGESQTGVTVSRDIILLYVHHRGMACMARLEFARTKVNVSGTDGFKTEWRRKGEEYKEECMVPTVKHGGGRVLMRGCMSAAAVRELHFIDGVMNSQRYCSILKEKILPSLHALGHRALF</sequence>
<evidence type="ECO:0000313" key="2">
    <source>
        <dbReference type="Proteomes" id="UP000261540"/>
    </source>
</evidence>
<evidence type="ECO:0000313" key="1">
    <source>
        <dbReference type="Ensembl" id="ENSPKIP00000033980.1"/>
    </source>
</evidence>
<dbReference type="Gene3D" id="3.30.420.10">
    <property type="entry name" value="Ribonuclease H-like superfamily/Ribonuclease H"/>
    <property type="match status" value="1"/>
</dbReference>
<dbReference type="InterPro" id="IPR036388">
    <property type="entry name" value="WH-like_DNA-bd_sf"/>
</dbReference>